<sequence length="148" mass="16170">MEITELLSPERTLCAAPGLSKKRALELISEIASQQCPDLPKHELCESLLAREKMGSTGIGNGIALPHGRLSKLTQPIAVLVKSDEPIPFDAIDGKPVDLLFALFVPESEHQLHLATLAEVARKLSQKEVCRALRKATDNHTLFEAITQ</sequence>
<dbReference type="AlphaFoldDB" id="E1SMD3"/>
<evidence type="ECO:0000259" key="1">
    <source>
        <dbReference type="PROSITE" id="PS51094"/>
    </source>
</evidence>
<dbReference type="GeneID" id="67183658"/>
<dbReference type="PROSITE" id="PS00372">
    <property type="entry name" value="PTS_EIIA_TYPE_2_HIS"/>
    <property type="match status" value="1"/>
</dbReference>
<protein>
    <submittedName>
        <fullName evidence="2">PTS IIA-like nitrogen-regulatory protein PtsN</fullName>
    </submittedName>
</protein>
<dbReference type="NCBIfam" id="TIGR01419">
    <property type="entry name" value="nitro_reg_IIA"/>
    <property type="match status" value="1"/>
</dbReference>
<proteinExistence type="predicted"/>
<organism evidence="2 3">
    <name type="scientific">Ferrimonas balearica (strain DSM 9799 / CCM 4581 / KCTC 23876 / PAT)</name>
    <dbReference type="NCBI Taxonomy" id="550540"/>
    <lineage>
        <taxon>Bacteria</taxon>
        <taxon>Pseudomonadati</taxon>
        <taxon>Pseudomonadota</taxon>
        <taxon>Gammaproteobacteria</taxon>
        <taxon>Alteromonadales</taxon>
        <taxon>Ferrimonadaceae</taxon>
        <taxon>Ferrimonas</taxon>
    </lineage>
</organism>
<reference evidence="2 3" key="1">
    <citation type="journal article" date="2010" name="Stand. Genomic Sci.">
        <title>Complete genome sequence of Ferrimonas balearica type strain (PAT).</title>
        <authorList>
            <person name="Nolan M."/>
            <person name="Sikorski J."/>
            <person name="Davenport K."/>
            <person name="Lucas S."/>
            <person name="Glavina Del Rio T."/>
            <person name="Tice H."/>
            <person name="Cheng J."/>
            <person name="Goodwin L."/>
            <person name="Pitluck S."/>
            <person name="Liolios K."/>
            <person name="Ivanova N."/>
            <person name="Mavromatis K."/>
            <person name="Ovchinnikova G."/>
            <person name="Pati A."/>
            <person name="Chen A."/>
            <person name="Palaniappan K."/>
            <person name="Land M."/>
            <person name="Hauser L."/>
            <person name="Chang Y."/>
            <person name="Jeffries C."/>
            <person name="Tapia R."/>
            <person name="Brettin T."/>
            <person name="Detter J."/>
            <person name="Han C."/>
            <person name="Yasawong M."/>
            <person name="Rohde M."/>
            <person name="Tindall B."/>
            <person name="Goker M."/>
            <person name="Woyke T."/>
            <person name="Bristow J."/>
            <person name="Eisen J."/>
            <person name="Markowitz V."/>
            <person name="Hugenholtz P."/>
            <person name="Kyrpides N."/>
            <person name="Klenk H."/>
            <person name="Lapidus A."/>
        </authorList>
    </citation>
    <scope>NUCLEOTIDE SEQUENCE [LARGE SCALE GENOMIC DNA]</scope>
    <source>
        <strain evidence="3">DSM 9799 / CCM 4581 / KCTC 23876 / PAT</strain>
    </source>
</reference>
<feature type="domain" description="PTS EIIA type-2" evidence="1">
    <location>
        <begin position="5"/>
        <end position="148"/>
    </location>
</feature>
<dbReference type="InterPro" id="IPR016152">
    <property type="entry name" value="PTrfase/Anion_transptr"/>
</dbReference>
<dbReference type="PANTHER" id="PTHR47738:SF1">
    <property type="entry name" value="NITROGEN REGULATORY PROTEIN"/>
    <property type="match status" value="1"/>
</dbReference>
<dbReference type="GO" id="GO:0030295">
    <property type="term" value="F:protein kinase activator activity"/>
    <property type="evidence" value="ECO:0007669"/>
    <property type="project" value="TreeGrafter"/>
</dbReference>
<name>E1SMD3_FERBD</name>
<dbReference type="InterPro" id="IPR051541">
    <property type="entry name" value="PTS_SugarTrans_NitroReg"/>
</dbReference>
<dbReference type="InterPro" id="IPR002178">
    <property type="entry name" value="PTS_EIIA_type-2_dom"/>
</dbReference>
<dbReference type="PANTHER" id="PTHR47738">
    <property type="entry name" value="PTS SYSTEM FRUCTOSE-LIKE EIIA COMPONENT-RELATED"/>
    <property type="match status" value="1"/>
</dbReference>
<dbReference type="InterPro" id="IPR006320">
    <property type="entry name" value="PTS_Nitro_regul"/>
</dbReference>
<dbReference type="OrthoDB" id="95460at2"/>
<keyword evidence="3" id="KW-1185">Reference proteome</keyword>
<dbReference type="eggNOG" id="COG1762">
    <property type="taxonomic scope" value="Bacteria"/>
</dbReference>
<dbReference type="SUPFAM" id="SSF55804">
    <property type="entry name" value="Phoshotransferase/anion transport protein"/>
    <property type="match status" value="1"/>
</dbReference>
<dbReference type="Gene3D" id="3.40.930.10">
    <property type="entry name" value="Mannitol-specific EII, Chain A"/>
    <property type="match status" value="1"/>
</dbReference>
<gene>
    <name evidence="2" type="ordered locus">Fbal_3444</name>
</gene>
<dbReference type="GO" id="GO:0008982">
    <property type="term" value="F:protein-N(PI)-phosphohistidine-sugar phosphotransferase activity"/>
    <property type="evidence" value="ECO:0007669"/>
    <property type="project" value="InterPro"/>
</dbReference>
<dbReference type="GO" id="GO:0009401">
    <property type="term" value="P:phosphoenolpyruvate-dependent sugar phosphotransferase system"/>
    <property type="evidence" value="ECO:0007669"/>
    <property type="project" value="InterPro"/>
</dbReference>
<dbReference type="PROSITE" id="PS51094">
    <property type="entry name" value="PTS_EIIA_TYPE_2"/>
    <property type="match status" value="1"/>
</dbReference>
<accession>E1SMD3</accession>
<evidence type="ECO:0000313" key="2">
    <source>
        <dbReference type="EMBL" id="ADN77642.1"/>
    </source>
</evidence>
<dbReference type="HOGENOM" id="CLU_072531_5_2_6"/>
<dbReference type="Proteomes" id="UP000006683">
    <property type="component" value="Chromosome"/>
</dbReference>
<dbReference type="Pfam" id="PF00359">
    <property type="entry name" value="PTS_EIIA_2"/>
    <property type="match status" value="1"/>
</dbReference>
<evidence type="ECO:0000313" key="3">
    <source>
        <dbReference type="Proteomes" id="UP000006683"/>
    </source>
</evidence>
<dbReference type="EMBL" id="CP002209">
    <property type="protein sequence ID" value="ADN77642.1"/>
    <property type="molecule type" value="Genomic_DNA"/>
</dbReference>
<dbReference type="RefSeq" id="WP_013346948.1">
    <property type="nucleotide sequence ID" value="NC_014541.1"/>
</dbReference>
<dbReference type="STRING" id="550540.Fbal_3444"/>
<dbReference type="KEGG" id="fbl:Fbal_3444"/>
<dbReference type="CDD" id="cd00211">
    <property type="entry name" value="PTS_IIA_fru"/>
    <property type="match status" value="1"/>
</dbReference>